<dbReference type="GO" id="GO:0008234">
    <property type="term" value="F:cysteine-type peptidase activity"/>
    <property type="evidence" value="ECO:0007669"/>
    <property type="project" value="UniProtKB-KW"/>
</dbReference>
<evidence type="ECO:0000313" key="10">
    <source>
        <dbReference type="EMBL" id="EOL49157.1"/>
    </source>
</evidence>
<evidence type="ECO:0000256" key="5">
    <source>
        <dbReference type="ARBA" id="ARBA00022807"/>
    </source>
</evidence>
<sequence length="436" mass="46576">MKKSLLSTVMICSLTLTTLASPLVATADNLDDQIAQQNQKISELQGQQADVQAQISSLQAEVDTINGKAEDLLAKQKELYTKSDELKTEIKNLQERIEKREEAITDQARDVQVNGGSSNFIDAVLNADSFTDAIGRVQAMNTIVQANNDLVEQQKQDKADVEAKEAENKKQLEEIAANQAELENQKGVLTEKQADLNVLTTTLAAEQATAEGKKSDLNKQKEAAIAEQARVQAEAKKAEEVKAAAAAEKEKAEAEQAVTPVTETQTSGNTQNVVNNDEPAKVPETPAANSNTTSNTTPNTTPDTTPAEEKPVTPTPAPSGNGSSVVAEAYKYIGTPYVWGGKDPSGFDCSGFTSYVYRQATGREIGGWTVPQESAGAKIGINEAQAGDLLFWGSPGGTHHVAIALGGGQYIHAPQPGESVKIGSYQWYAPDFAVRM</sequence>
<dbReference type="Pfam" id="PF00877">
    <property type="entry name" value="NLPC_P60"/>
    <property type="match status" value="1"/>
</dbReference>
<dbReference type="RefSeq" id="WP_010766937.1">
    <property type="nucleotide sequence ID" value="NZ_ASWE01000006.1"/>
</dbReference>
<protein>
    <recommendedName>
        <fullName evidence="9">NlpC/P60 domain-containing protein</fullName>
    </recommendedName>
</protein>
<evidence type="ECO:0000256" key="2">
    <source>
        <dbReference type="ARBA" id="ARBA00022670"/>
    </source>
</evidence>
<evidence type="ECO:0000256" key="8">
    <source>
        <dbReference type="SAM" id="SignalP"/>
    </source>
</evidence>
<dbReference type="PANTHER" id="PTHR47053:SF1">
    <property type="entry name" value="MUREIN DD-ENDOPEPTIDASE MEPH-RELATED"/>
    <property type="match status" value="1"/>
</dbReference>
<proteinExistence type="inferred from homology"/>
<keyword evidence="4" id="KW-0378">Hydrolase</keyword>
<name>R3WNY7_9ENTE</name>
<dbReference type="STRING" id="154621.RV11_GL001332"/>
<keyword evidence="6" id="KW-0175">Coiled coil</keyword>
<dbReference type="InterPro" id="IPR038765">
    <property type="entry name" value="Papain-like_cys_pep_sf"/>
</dbReference>
<evidence type="ECO:0000259" key="9">
    <source>
        <dbReference type="PROSITE" id="PS51935"/>
    </source>
</evidence>
<reference evidence="10 11" key="1">
    <citation type="submission" date="2013-02" db="EMBL/GenBank/DDBJ databases">
        <title>The Genome Sequence of Enterococcus phoeniculicola BAA-412.</title>
        <authorList>
            <consortium name="The Broad Institute Genome Sequencing Platform"/>
            <consortium name="The Broad Institute Genome Sequencing Center for Infectious Disease"/>
            <person name="Earl A.M."/>
            <person name="Gilmore M.S."/>
            <person name="Lebreton F."/>
            <person name="Walker B."/>
            <person name="Young S.K."/>
            <person name="Zeng Q."/>
            <person name="Gargeya S."/>
            <person name="Fitzgerald M."/>
            <person name="Haas B."/>
            <person name="Abouelleil A."/>
            <person name="Alvarado L."/>
            <person name="Arachchi H.M."/>
            <person name="Berlin A.M."/>
            <person name="Chapman S.B."/>
            <person name="Dewar J."/>
            <person name="Goldberg J."/>
            <person name="Griggs A."/>
            <person name="Gujja S."/>
            <person name="Hansen M."/>
            <person name="Howarth C."/>
            <person name="Imamovic A."/>
            <person name="Larimer J."/>
            <person name="McCowan C."/>
            <person name="Murphy C."/>
            <person name="Neiman D."/>
            <person name="Pearson M."/>
            <person name="Priest M."/>
            <person name="Roberts A."/>
            <person name="Saif S."/>
            <person name="Shea T."/>
            <person name="Sisk P."/>
            <person name="Sykes S."/>
            <person name="Wortman J."/>
            <person name="Nusbaum C."/>
            <person name="Birren B."/>
        </authorList>
    </citation>
    <scope>NUCLEOTIDE SEQUENCE [LARGE SCALE GENOMIC DNA]</scope>
    <source>
        <strain evidence="10 11">ATCC BAA-412</strain>
    </source>
</reference>
<dbReference type="SUPFAM" id="SSF90257">
    <property type="entry name" value="Myosin rod fragments"/>
    <property type="match status" value="1"/>
</dbReference>
<dbReference type="SUPFAM" id="SSF54001">
    <property type="entry name" value="Cysteine proteinases"/>
    <property type="match status" value="1"/>
</dbReference>
<feature type="compositionally biased region" description="Low complexity" evidence="7">
    <location>
        <begin position="285"/>
        <end position="305"/>
    </location>
</feature>
<keyword evidence="2" id="KW-0645">Protease</keyword>
<evidence type="ECO:0000256" key="4">
    <source>
        <dbReference type="ARBA" id="ARBA00022801"/>
    </source>
</evidence>
<dbReference type="eggNOG" id="COG3883">
    <property type="taxonomic scope" value="Bacteria"/>
</dbReference>
<dbReference type="InterPro" id="IPR057309">
    <property type="entry name" value="PcsB_CC"/>
</dbReference>
<keyword evidence="5" id="KW-0788">Thiol protease</keyword>
<dbReference type="AlphaFoldDB" id="R3WNY7"/>
<feature type="region of interest" description="Disordered" evidence="7">
    <location>
        <begin position="246"/>
        <end position="323"/>
    </location>
</feature>
<evidence type="ECO:0000256" key="6">
    <source>
        <dbReference type="SAM" id="Coils"/>
    </source>
</evidence>
<evidence type="ECO:0000313" key="11">
    <source>
        <dbReference type="Proteomes" id="UP000013785"/>
    </source>
</evidence>
<gene>
    <name evidence="10" type="ORF">UC3_00252</name>
</gene>
<dbReference type="PROSITE" id="PS51935">
    <property type="entry name" value="NLPC_P60"/>
    <property type="match status" value="1"/>
</dbReference>
<keyword evidence="11" id="KW-1185">Reference proteome</keyword>
<accession>R3WNY7</accession>
<dbReference type="GO" id="GO:0006508">
    <property type="term" value="P:proteolysis"/>
    <property type="evidence" value="ECO:0007669"/>
    <property type="project" value="UniProtKB-KW"/>
</dbReference>
<dbReference type="InterPro" id="IPR000064">
    <property type="entry name" value="NLP_P60_dom"/>
</dbReference>
<dbReference type="PANTHER" id="PTHR47053">
    <property type="entry name" value="MUREIN DD-ENDOPEPTIDASE MEPH-RELATED"/>
    <property type="match status" value="1"/>
</dbReference>
<keyword evidence="3 8" id="KW-0732">Signal</keyword>
<dbReference type="Pfam" id="PF24568">
    <property type="entry name" value="CC_PcsB"/>
    <property type="match status" value="1"/>
</dbReference>
<comment type="similarity">
    <text evidence="1">Belongs to the peptidase C40 family.</text>
</comment>
<dbReference type="Proteomes" id="UP000013785">
    <property type="component" value="Unassembled WGS sequence"/>
</dbReference>
<dbReference type="PATRIC" id="fig|1158610.3.peg.234"/>
<dbReference type="InterPro" id="IPR051202">
    <property type="entry name" value="Peptidase_C40"/>
</dbReference>
<evidence type="ECO:0000256" key="1">
    <source>
        <dbReference type="ARBA" id="ARBA00007074"/>
    </source>
</evidence>
<dbReference type="HOGENOM" id="CLU_034085_0_1_9"/>
<dbReference type="eggNOG" id="COG0791">
    <property type="taxonomic scope" value="Bacteria"/>
</dbReference>
<feature type="chain" id="PRO_5004363535" description="NlpC/P60 domain-containing protein" evidence="8">
    <location>
        <begin position="28"/>
        <end position="436"/>
    </location>
</feature>
<feature type="coiled-coil region" evidence="6">
    <location>
        <begin position="27"/>
        <end position="110"/>
    </location>
</feature>
<feature type="signal peptide" evidence="8">
    <location>
        <begin position="1"/>
        <end position="27"/>
    </location>
</feature>
<evidence type="ECO:0000256" key="3">
    <source>
        <dbReference type="ARBA" id="ARBA00022729"/>
    </source>
</evidence>
<dbReference type="OrthoDB" id="1654978at2"/>
<dbReference type="EMBL" id="AJAT01000006">
    <property type="protein sequence ID" value="EOL49157.1"/>
    <property type="molecule type" value="Genomic_DNA"/>
</dbReference>
<dbReference type="Gene3D" id="6.10.250.3150">
    <property type="match status" value="1"/>
</dbReference>
<feature type="domain" description="NlpC/P60" evidence="9">
    <location>
        <begin position="319"/>
        <end position="436"/>
    </location>
</feature>
<dbReference type="Gene3D" id="3.90.1720.10">
    <property type="entry name" value="endopeptidase domain like (from Nostoc punctiforme)"/>
    <property type="match status" value="1"/>
</dbReference>
<evidence type="ECO:0000256" key="7">
    <source>
        <dbReference type="SAM" id="MobiDB-lite"/>
    </source>
</evidence>
<comment type="caution">
    <text evidence="10">The sequence shown here is derived from an EMBL/GenBank/DDBJ whole genome shotgun (WGS) entry which is preliminary data.</text>
</comment>
<feature type="compositionally biased region" description="Polar residues" evidence="7">
    <location>
        <begin position="259"/>
        <end position="275"/>
    </location>
</feature>
<organism evidence="10 11">
    <name type="scientific">Enterococcus phoeniculicola ATCC BAA-412</name>
    <dbReference type="NCBI Taxonomy" id="1158610"/>
    <lineage>
        <taxon>Bacteria</taxon>
        <taxon>Bacillati</taxon>
        <taxon>Bacillota</taxon>
        <taxon>Bacilli</taxon>
        <taxon>Lactobacillales</taxon>
        <taxon>Enterococcaceae</taxon>
        <taxon>Enterococcus</taxon>
    </lineage>
</organism>